<evidence type="ECO:0000256" key="3">
    <source>
        <dbReference type="RuleBase" id="RU000682"/>
    </source>
</evidence>
<dbReference type="SUPFAM" id="SSF46689">
    <property type="entry name" value="Homeodomain-like"/>
    <property type="match status" value="1"/>
</dbReference>
<dbReference type="InterPro" id="IPR009057">
    <property type="entry name" value="Homeodomain-like_sf"/>
</dbReference>
<feature type="region of interest" description="Disordered" evidence="4">
    <location>
        <begin position="1"/>
        <end position="60"/>
    </location>
</feature>
<evidence type="ECO:0000313" key="6">
    <source>
        <dbReference type="EMBL" id="KAF1986470.1"/>
    </source>
</evidence>
<accession>A0A6G1H0C2</accession>
<comment type="subcellular location">
    <subcellularLocation>
        <location evidence="1 2 3">Nucleus</location>
    </subcellularLocation>
</comment>
<feature type="compositionally biased region" description="Low complexity" evidence="4">
    <location>
        <begin position="14"/>
        <end position="28"/>
    </location>
</feature>
<protein>
    <recommendedName>
        <fullName evidence="5">Homeobox domain-containing protein</fullName>
    </recommendedName>
</protein>
<evidence type="ECO:0000259" key="5">
    <source>
        <dbReference type="PROSITE" id="PS50071"/>
    </source>
</evidence>
<dbReference type="CDD" id="cd00086">
    <property type="entry name" value="homeodomain"/>
    <property type="match status" value="1"/>
</dbReference>
<dbReference type="GO" id="GO:0005634">
    <property type="term" value="C:nucleus"/>
    <property type="evidence" value="ECO:0007669"/>
    <property type="project" value="UniProtKB-SubCell"/>
</dbReference>
<feature type="DNA-binding region" description="Homeobox" evidence="2">
    <location>
        <begin position="51"/>
        <end position="110"/>
    </location>
</feature>
<dbReference type="GO" id="GO:0000976">
    <property type="term" value="F:transcription cis-regulatory region binding"/>
    <property type="evidence" value="ECO:0007669"/>
    <property type="project" value="TreeGrafter"/>
</dbReference>
<sequence length="561" mass="60627">MSEPTSPPNDLEAEAASGSSPSSIGSHAFVVHSQDTLQQNLPPDVDNKPLVRQKRKRTSAEDQAILETEFLRNPRPDRASRISIVKRVALGEKEVQIWFQNRRQKACRQSRPLLPEEVEQMRARANSDLTVPAIELSEVADATTATDQLEPEVTHTEKGTTMAIVKTDDGTARVCVVERSAGDSQDSNLTSADSSAEKSSFNTLPTDLTSSQPVFSSQGSDSQPTGPKGYLANRRSASFIHVEEDVPVLPPPAQQPPRTLKRGTSSVLRLSMTSDGKAKLINPNSPSPSPPRSQPLPTSSFDSAAPVPTPPSLRRTYSASGLGDNLRQSEQDLAHKFQRTSSGRSRDSRAWEFWCDSDARNSLVEKAEQEQSGSAADAIGAIRQNRALRSMPNRRNVQSGLSRTSSSKGLSESGKGGKQKSKMSRTTSSFGRLQSKPNASAKNDAKKSKEKGGKGDEFEKPNTDSDKENWEPEDGQENRPRRTDGTRDALSRKVLGENTKVQSQSSSLGSLMAKEKAGKSAGAGGVDEEVAAFMAGGRTGENGEDMDCIQGLLKLSQGNWK</sequence>
<feature type="compositionally biased region" description="Polar residues" evidence="4">
    <location>
        <begin position="262"/>
        <end position="274"/>
    </location>
</feature>
<keyword evidence="2 3" id="KW-0539">Nucleus</keyword>
<dbReference type="Proteomes" id="UP000800041">
    <property type="component" value="Unassembled WGS sequence"/>
</dbReference>
<dbReference type="InterPro" id="IPR051775">
    <property type="entry name" value="Homeobox_domain"/>
</dbReference>
<evidence type="ECO:0000256" key="1">
    <source>
        <dbReference type="ARBA" id="ARBA00004123"/>
    </source>
</evidence>
<dbReference type="Pfam" id="PF00046">
    <property type="entry name" value="Homeodomain"/>
    <property type="match status" value="1"/>
</dbReference>
<reference evidence="6" key="1">
    <citation type="journal article" date="2020" name="Stud. Mycol.">
        <title>101 Dothideomycetes genomes: a test case for predicting lifestyles and emergence of pathogens.</title>
        <authorList>
            <person name="Haridas S."/>
            <person name="Albert R."/>
            <person name="Binder M."/>
            <person name="Bloem J."/>
            <person name="Labutti K."/>
            <person name="Salamov A."/>
            <person name="Andreopoulos B."/>
            <person name="Baker S."/>
            <person name="Barry K."/>
            <person name="Bills G."/>
            <person name="Bluhm B."/>
            <person name="Cannon C."/>
            <person name="Castanera R."/>
            <person name="Culley D."/>
            <person name="Daum C."/>
            <person name="Ezra D."/>
            <person name="Gonzalez J."/>
            <person name="Henrissat B."/>
            <person name="Kuo A."/>
            <person name="Liang C."/>
            <person name="Lipzen A."/>
            <person name="Lutzoni F."/>
            <person name="Magnuson J."/>
            <person name="Mondo S."/>
            <person name="Nolan M."/>
            <person name="Ohm R."/>
            <person name="Pangilinan J."/>
            <person name="Park H.-J."/>
            <person name="Ramirez L."/>
            <person name="Alfaro M."/>
            <person name="Sun H."/>
            <person name="Tritt A."/>
            <person name="Yoshinaga Y."/>
            <person name="Zwiers L.-H."/>
            <person name="Turgeon B."/>
            <person name="Goodwin S."/>
            <person name="Spatafora J."/>
            <person name="Crous P."/>
            <person name="Grigoriev I."/>
        </authorList>
    </citation>
    <scope>NUCLEOTIDE SEQUENCE</scope>
    <source>
        <strain evidence="6">CBS 113979</strain>
    </source>
</reference>
<dbReference type="SMART" id="SM00389">
    <property type="entry name" value="HOX"/>
    <property type="match status" value="1"/>
</dbReference>
<keyword evidence="2 3" id="KW-0371">Homeobox</keyword>
<dbReference type="AlphaFoldDB" id="A0A6G1H0C2"/>
<evidence type="ECO:0000313" key="7">
    <source>
        <dbReference type="Proteomes" id="UP000800041"/>
    </source>
</evidence>
<feature type="compositionally biased region" description="Low complexity" evidence="4">
    <location>
        <begin position="399"/>
        <end position="413"/>
    </location>
</feature>
<dbReference type="GO" id="GO:0006355">
    <property type="term" value="P:regulation of DNA-templated transcription"/>
    <property type="evidence" value="ECO:0007669"/>
    <property type="project" value="TreeGrafter"/>
</dbReference>
<keyword evidence="2 3" id="KW-0238">DNA-binding</keyword>
<evidence type="ECO:0000256" key="2">
    <source>
        <dbReference type="PROSITE-ProRule" id="PRU00108"/>
    </source>
</evidence>
<gene>
    <name evidence="6" type="ORF">K402DRAFT_355898</name>
</gene>
<feature type="compositionally biased region" description="Polar residues" evidence="4">
    <location>
        <begin position="182"/>
        <end position="225"/>
    </location>
</feature>
<evidence type="ECO:0000256" key="4">
    <source>
        <dbReference type="SAM" id="MobiDB-lite"/>
    </source>
</evidence>
<dbReference type="Gene3D" id="1.10.10.60">
    <property type="entry name" value="Homeodomain-like"/>
    <property type="match status" value="1"/>
</dbReference>
<feature type="compositionally biased region" description="Pro residues" evidence="4">
    <location>
        <begin position="285"/>
        <end position="294"/>
    </location>
</feature>
<dbReference type="PROSITE" id="PS50071">
    <property type="entry name" value="HOMEOBOX_2"/>
    <property type="match status" value="1"/>
</dbReference>
<dbReference type="InterPro" id="IPR001356">
    <property type="entry name" value="HD"/>
</dbReference>
<dbReference type="EMBL" id="ML977157">
    <property type="protein sequence ID" value="KAF1986470.1"/>
    <property type="molecule type" value="Genomic_DNA"/>
</dbReference>
<keyword evidence="7" id="KW-1185">Reference proteome</keyword>
<dbReference type="OrthoDB" id="6159439at2759"/>
<dbReference type="PANTHER" id="PTHR24323">
    <property type="entry name" value="CEH-10 HOMEODOMAIN-CONTAINING HOMOLOG"/>
    <property type="match status" value="1"/>
</dbReference>
<organism evidence="6 7">
    <name type="scientific">Aulographum hederae CBS 113979</name>
    <dbReference type="NCBI Taxonomy" id="1176131"/>
    <lineage>
        <taxon>Eukaryota</taxon>
        <taxon>Fungi</taxon>
        <taxon>Dikarya</taxon>
        <taxon>Ascomycota</taxon>
        <taxon>Pezizomycotina</taxon>
        <taxon>Dothideomycetes</taxon>
        <taxon>Pleosporomycetidae</taxon>
        <taxon>Aulographales</taxon>
        <taxon>Aulographaceae</taxon>
    </lineage>
</organism>
<feature type="domain" description="Homeobox" evidence="5">
    <location>
        <begin position="49"/>
        <end position="109"/>
    </location>
</feature>
<name>A0A6G1H0C2_9PEZI</name>
<dbReference type="PANTHER" id="PTHR24323:SF7">
    <property type="entry name" value="HOMEOBOX DOMAIN-CONTAINING PROTEIN"/>
    <property type="match status" value="1"/>
</dbReference>
<feature type="compositionally biased region" description="Polar residues" evidence="4">
    <location>
        <begin position="499"/>
        <end position="509"/>
    </location>
</feature>
<feature type="compositionally biased region" description="Basic and acidic residues" evidence="4">
    <location>
        <begin position="443"/>
        <end position="495"/>
    </location>
</feature>
<feature type="region of interest" description="Disordered" evidence="4">
    <location>
        <begin position="178"/>
        <end position="350"/>
    </location>
</feature>
<feature type="region of interest" description="Disordered" evidence="4">
    <location>
        <begin position="365"/>
        <end position="513"/>
    </location>
</feature>
<proteinExistence type="predicted"/>